<organism evidence="1">
    <name type="scientific">Anguilla anguilla</name>
    <name type="common">European freshwater eel</name>
    <name type="synonym">Muraena anguilla</name>
    <dbReference type="NCBI Taxonomy" id="7936"/>
    <lineage>
        <taxon>Eukaryota</taxon>
        <taxon>Metazoa</taxon>
        <taxon>Chordata</taxon>
        <taxon>Craniata</taxon>
        <taxon>Vertebrata</taxon>
        <taxon>Euteleostomi</taxon>
        <taxon>Actinopterygii</taxon>
        <taxon>Neopterygii</taxon>
        <taxon>Teleostei</taxon>
        <taxon>Anguilliformes</taxon>
        <taxon>Anguillidae</taxon>
        <taxon>Anguilla</taxon>
    </lineage>
</organism>
<sequence length="14" mass="1539">MPNKVGLTLRALIL</sequence>
<accession>A0A0E9UYK3</accession>
<reference evidence="1" key="2">
    <citation type="journal article" date="2015" name="Fish Shellfish Immunol.">
        <title>Early steps in the European eel (Anguilla anguilla)-Vibrio vulnificus interaction in the gills: Role of the RtxA13 toxin.</title>
        <authorList>
            <person name="Callol A."/>
            <person name="Pajuelo D."/>
            <person name="Ebbesson L."/>
            <person name="Teles M."/>
            <person name="MacKenzie S."/>
            <person name="Amaro C."/>
        </authorList>
    </citation>
    <scope>NUCLEOTIDE SEQUENCE</scope>
</reference>
<name>A0A0E9UYK3_ANGAN</name>
<protein>
    <submittedName>
        <fullName evidence="1">Uncharacterized protein</fullName>
    </submittedName>
</protein>
<reference evidence="1" key="1">
    <citation type="submission" date="2014-11" db="EMBL/GenBank/DDBJ databases">
        <authorList>
            <person name="Amaro Gonzalez C."/>
        </authorList>
    </citation>
    <scope>NUCLEOTIDE SEQUENCE</scope>
</reference>
<dbReference type="EMBL" id="GBXM01038322">
    <property type="protein sequence ID" value="JAH70255.1"/>
    <property type="molecule type" value="Transcribed_RNA"/>
</dbReference>
<proteinExistence type="predicted"/>
<evidence type="ECO:0000313" key="1">
    <source>
        <dbReference type="EMBL" id="JAH70255.1"/>
    </source>
</evidence>